<evidence type="ECO:0000256" key="2">
    <source>
        <dbReference type="ARBA" id="ARBA00022801"/>
    </source>
</evidence>
<dbReference type="InterPro" id="IPR044965">
    <property type="entry name" value="Glyco_hydro_17_plant"/>
</dbReference>
<dbReference type="InterPro" id="IPR000490">
    <property type="entry name" value="Glyco_hydro_17"/>
</dbReference>
<sequence length="287" mass="30667">MLGAQGVASVYMLAILTLLVVGFSASIQTGQRPAVLPDVNIKYIAVGNEVPRDDKPRDALSAAGLDHIKVSTAVEMSVVAGLPLPSGSAFADPSIMGPIVKFLASNGAPLLANVYPYYAYKNNDHIDLNFVLFQPSSTTIDDNGHTYTNLFDAMVDSIYSAMEKVGEPGVAIGWPSAGDRGASKDGARVYNQNLINHVGKGTPKRPGALETYIFTMFDENQKKGDAIEKHFGLFNPDKSPVYSINFSGTSDSALQPQPSVGWASRPVFYAVVIVGLSLVLVTWPVSR</sequence>
<keyword evidence="5" id="KW-1133">Transmembrane helix</keyword>
<keyword evidence="5" id="KW-0472">Membrane</keyword>
<dbReference type="Proteomes" id="UP000026962">
    <property type="component" value="Chromosome 3"/>
</dbReference>
<evidence type="ECO:0000313" key="6">
    <source>
        <dbReference type="EnsemblPlants" id="OPUNC03G23370.1"/>
    </source>
</evidence>
<dbReference type="Pfam" id="PF00332">
    <property type="entry name" value="Glyco_hydro_17"/>
    <property type="match status" value="1"/>
</dbReference>
<dbReference type="SUPFAM" id="SSF51445">
    <property type="entry name" value="(Trans)glycosidases"/>
    <property type="match status" value="1"/>
</dbReference>
<keyword evidence="3" id="KW-0326">Glycosidase</keyword>
<dbReference type="PANTHER" id="PTHR32227">
    <property type="entry name" value="GLUCAN ENDO-1,3-BETA-GLUCOSIDASE BG1-RELATED-RELATED"/>
    <property type="match status" value="1"/>
</dbReference>
<dbReference type="EnsemblPlants" id="OPUNC03G23370.1">
    <property type="protein sequence ID" value="OPUNC03G23370.1"/>
    <property type="gene ID" value="OPUNC03G23370"/>
</dbReference>
<proteinExistence type="inferred from homology"/>
<comment type="similarity">
    <text evidence="1 4">Belongs to the glycosyl hydrolase 17 family.</text>
</comment>
<evidence type="ECO:0000256" key="3">
    <source>
        <dbReference type="ARBA" id="ARBA00023295"/>
    </source>
</evidence>
<evidence type="ECO:0000256" key="5">
    <source>
        <dbReference type="SAM" id="Phobius"/>
    </source>
</evidence>
<dbReference type="OMA" id="MINTQCN"/>
<evidence type="ECO:0000256" key="1">
    <source>
        <dbReference type="ARBA" id="ARBA00008773"/>
    </source>
</evidence>
<evidence type="ECO:0000256" key="4">
    <source>
        <dbReference type="RuleBase" id="RU004335"/>
    </source>
</evidence>
<dbReference type="GO" id="GO:0004553">
    <property type="term" value="F:hydrolase activity, hydrolyzing O-glycosyl compounds"/>
    <property type="evidence" value="ECO:0007669"/>
    <property type="project" value="InterPro"/>
</dbReference>
<dbReference type="InterPro" id="IPR017853">
    <property type="entry name" value="GH"/>
</dbReference>
<feature type="transmembrane region" description="Helical" evidence="5">
    <location>
        <begin position="267"/>
        <end position="285"/>
    </location>
</feature>
<protein>
    <recommendedName>
        <fullName evidence="8">Glucan endo-1,3-beta-D-glucosidase</fullName>
    </recommendedName>
</protein>
<dbReference type="Gene3D" id="3.20.20.80">
    <property type="entry name" value="Glycosidases"/>
    <property type="match status" value="1"/>
</dbReference>
<evidence type="ECO:0008006" key="8">
    <source>
        <dbReference type="Google" id="ProtNLM"/>
    </source>
</evidence>
<evidence type="ECO:0000313" key="7">
    <source>
        <dbReference type="Proteomes" id="UP000026962"/>
    </source>
</evidence>
<dbReference type="HOGENOM" id="CLU_024953_0_0_1"/>
<dbReference type="STRING" id="4537.A0A0E0KG57"/>
<feature type="transmembrane region" description="Helical" evidence="5">
    <location>
        <begin position="6"/>
        <end position="27"/>
    </location>
</feature>
<organism evidence="6">
    <name type="scientific">Oryza punctata</name>
    <name type="common">Red rice</name>
    <dbReference type="NCBI Taxonomy" id="4537"/>
    <lineage>
        <taxon>Eukaryota</taxon>
        <taxon>Viridiplantae</taxon>
        <taxon>Streptophyta</taxon>
        <taxon>Embryophyta</taxon>
        <taxon>Tracheophyta</taxon>
        <taxon>Spermatophyta</taxon>
        <taxon>Magnoliopsida</taxon>
        <taxon>Liliopsida</taxon>
        <taxon>Poales</taxon>
        <taxon>Poaceae</taxon>
        <taxon>BOP clade</taxon>
        <taxon>Oryzoideae</taxon>
        <taxon>Oryzeae</taxon>
        <taxon>Oryzinae</taxon>
        <taxon>Oryza</taxon>
    </lineage>
</organism>
<keyword evidence="5" id="KW-0812">Transmembrane</keyword>
<dbReference type="Gramene" id="OPUNC03G23370.1">
    <property type="protein sequence ID" value="OPUNC03G23370.1"/>
    <property type="gene ID" value="OPUNC03G23370"/>
</dbReference>
<keyword evidence="2" id="KW-0378">Hydrolase</keyword>
<dbReference type="GO" id="GO:0005975">
    <property type="term" value="P:carbohydrate metabolic process"/>
    <property type="evidence" value="ECO:0007669"/>
    <property type="project" value="InterPro"/>
</dbReference>
<name>A0A0E0KG57_ORYPU</name>
<accession>A0A0E0KG57</accession>
<keyword evidence="7" id="KW-1185">Reference proteome</keyword>
<reference evidence="6" key="2">
    <citation type="submission" date="2018-05" db="EMBL/GenBank/DDBJ databases">
        <title>OpunRS2 (Oryza punctata Reference Sequence Version 2).</title>
        <authorList>
            <person name="Zhang J."/>
            <person name="Kudrna D."/>
            <person name="Lee S."/>
            <person name="Talag J."/>
            <person name="Welchert J."/>
            <person name="Wing R.A."/>
        </authorList>
    </citation>
    <scope>NUCLEOTIDE SEQUENCE [LARGE SCALE GENOMIC DNA]</scope>
</reference>
<dbReference type="AlphaFoldDB" id="A0A0E0KG57"/>
<reference evidence="6" key="1">
    <citation type="submission" date="2015-04" db="UniProtKB">
        <authorList>
            <consortium name="EnsemblPlants"/>
        </authorList>
    </citation>
    <scope>IDENTIFICATION</scope>
</reference>